<evidence type="ECO:0000313" key="1">
    <source>
        <dbReference type="EMBL" id="QEW02772.1"/>
    </source>
</evidence>
<name>A0A5J6L399_9MICO</name>
<reference evidence="2" key="1">
    <citation type="submission" date="2019-09" db="EMBL/GenBank/DDBJ databases">
        <title>Mumia zhuanghuii sp. nov. isolated from the intestinal contents of plateau pika (Ochotona curzoniae) in the Qinghai-Tibet plateau of China.</title>
        <authorList>
            <person name="Tian Z."/>
        </authorList>
    </citation>
    <scope>NUCLEOTIDE SEQUENCE [LARGE SCALE GENOMIC DNA]</scope>
    <source>
        <strain evidence="2">L-031</strain>
    </source>
</reference>
<sequence>MSTPLSEHLLSGGPGHAASETFGRFVGSWSLEWSRPGDAAAPEGAVGEVHFGWVLGGRAVQDVWTVPGPGQPGAGEAPYGFHGTTVRFFDEVLGAWRSTWIEPVNGRVRKFIGREVGDQIHLVSTDDAPFLRWRFTEIGPDRFVWLGEYSDDEARTWHLEERMVARRR</sequence>
<dbReference type="Proteomes" id="UP000325516">
    <property type="component" value="Chromosome"/>
</dbReference>
<proteinExistence type="predicted"/>
<protein>
    <recommendedName>
        <fullName evidence="3">DUF1579 domain-containing protein</fullName>
    </recommendedName>
</protein>
<keyword evidence="2" id="KW-1185">Reference proteome</keyword>
<gene>
    <name evidence="1" type="ORF">F6J85_06415</name>
</gene>
<dbReference type="EMBL" id="CP044232">
    <property type="protein sequence ID" value="QEW02772.1"/>
    <property type="molecule type" value="Genomic_DNA"/>
</dbReference>
<accession>A0A5J6L399</accession>
<dbReference type="KEGG" id="mlz:F6J85_06415"/>
<organism evidence="1 2">
    <name type="scientific">Microbacterium lushaniae</name>
    <dbReference type="NCBI Taxonomy" id="2614639"/>
    <lineage>
        <taxon>Bacteria</taxon>
        <taxon>Bacillati</taxon>
        <taxon>Actinomycetota</taxon>
        <taxon>Actinomycetes</taxon>
        <taxon>Micrococcales</taxon>
        <taxon>Microbacteriaceae</taxon>
        <taxon>Microbacterium</taxon>
    </lineage>
</organism>
<evidence type="ECO:0000313" key="2">
    <source>
        <dbReference type="Proteomes" id="UP000325516"/>
    </source>
</evidence>
<evidence type="ECO:0008006" key="3">
    <source>
        <dbReference type="Google" id="ProtNLM"/>
    </source>
</evidence>
<dbReference type="RefSeq" id="WP_150924307.1">
    <property type="nucleotide sequence ID" value="NZ_CP044232.1"/>
</dbReference>
<dbReference type="AlphaFoldDB" id="A0A5J6L399"/>